<evidence type="ECO:0000313" key="2">
    <source>
        <dbReference type="EMBL" id="KAJ8346469.1"/>
    </source>
</evidence>
<reference evidence="2" key="1">
    <citation type="journal article" date="2023" name="Science">
        <title>Genome structures resolve the early diversification of teleost fishes.</title>
        <authorList>
            <person name="Parey E."/>
            <person name="Louis A."/>
            <person name="Montfort J."/>
            <person name="Bouchez O."/>
            <person name="Roques C."/>
            <person name="Iampietro C."/>
            <person name="Lluch J."/>
            <person name="Castinel A."/>
            <person name="Donnadieu C."/>
            <person name="Desvignes T."/>
            <person name="Floi Bucao C."/>
            <person name="Jouanno E."/>
            <person name="Wen M."/>
            <person name="Mejri S."/>
            <person name="Dirks R."/>
            <person name="Jansen H."/>
            <person name="Henkel C."/>
            <person name="Chen W.J."/>
            <person name="Zahm M."/>
            <person name="Cabau C."/>
            <person name="Klopp C."/>
            <person name="Thompson A.W."/>
            <person name="Robinson-Rechavi M."/>
            <person name="Braasch I."/>
            <person name="Lecointre G."/>
            <person name="Bobe J."/>
            <person name="Postlethwait J.H."/>
            <person name="Berthelot C."/>
            <person name="Roest Crollius H."/>
            <person name="Guiguen Y."/>
        </authorList>
    </citation>
    <scope>NUCLEOTIDE SEQUENCE</scope>
    <source>
        <strain evidence="2">WJC10195</strain>
    </source>
</reference>
<comment type="caution">
    <text evidence="2">The sequence shown here is derived from an EMBL/GenBank/DDBJ whole genome shotgun (WGS) entry which is preliminary data.</text>
</comment>
<evidence type="ECO:0000313" key="3">
    <source>
        <dbReference type="Proteomes" id="UP001152622"/>
    </source>
</evidence>
<name>A0A9Q1EWT5_SYNKA</name>
<keyword evidence="3" id="KW-1185">Reference proteome</keyword>
<protein>
    <submittedName>
        <fullName evidence="2">Uncharacterized protein</fullName>
    </submittedName>
</protein>
<dbReference type="OrthoDB" id="3365224at2759"/>
<proteinExistence type="predicted"/>
<sequence>MLQQKYLAQNRTLFQGQWMEERELALSPPAARSGGRFLDVCAGCSMQHSASSSLTDLTHRRTASTSSSITSVAPSTAVQSPQETAREPPCPERPPRPPLPILLSNRPSSRRKKDAVVERQPTWVDDTRIDADDIVEKIVRSQNFSQDLNNEDSNLRLFVSRDGTTALSGIHLGNRISAGVYEPVVIESH</sequence>
<dbReference type="PANTHER" id="PTHR21456">
    <property type="entry name" value="FAMILY WITH SEQUENCE SIMILARITY 102"/>
    <property type="match status" value="1"/>
</dbReference>
<dbReference type="InterPro" id="IPR039931">
    <property type="entry name" value="EEIG1/2-like"/>
</dbReference>
<gene>
    <name evidence="2" type="ORF">SKAU_G00278700</name>
</gene>
<accession>A0A9Q1EWT5</accession>
<dbReference type="Proteomes" id="UP001152622">
    <property type="component" value="Chromosome 11"/>
</dbReference>
<feature type="compositionally biased region" description="Basic and acidic residues" evidence="1">
    <location>
        <begin position="84"/>
        <end position="95"/>
    </location>
</feature>
<feature type="region of interest" description="Disordered" evidence="1">
    <location>
        <begin position="49"/>
        <end position="117"/>
    </location>
</feature>
<dbReference type="PANTHER" id="PTHR21456:SF2">
    <property type="entry name" value="EARLY ESTROGEN-INDUCED GENE 1 PROTEIN"/>
    <property type="match status" value="1"/>
</dbReference>
<organism evidence="2 3">
    <name type="scientific">Synaphobranchus kaupii</name>
    <name type="common">Kaup's arrowtooth eel</name>
    <dbReference type="NCBI Taxonomy" id="118154"/>
    <lineage>
        <taxon>Eukaryota</taxon>
        <taxon>Metazoa</taxon>
        <taxon>Chordata</taxon>
        <taxon>Craniata</taxon>
        <taxon>Vertebrata</taxon>
        <taxon>Euteleostomi</taxon>
        <taxon>Actinopterygii</taxon>
        <taxon>Neopterygii</taxon>
        <taxon>Teleostei</taxon>
        <taxon>Anguilliformes</taxon>
        <taxon>Synaphobranchidae</taxon>
        <taxon>Synaphobranchus</taxon>
    </lineage>
</organism>
<dbReference type="EMBL" id="JAINUF010000011">
    <property type="protein sequence ID" value="KAJ8346469.1"/>
    <property type="molecule type" value="Genomic_DNA"/>
</dbReference>
<feature type="compositionally biased region" description="Low complexity" evidence="1">
    <location>
        <begin position="63"/>
        <end position="77"/>
    </location>
</feature>
<dbReference type="AlphaFoldDB" id="A0A9Q1EWT5"/>
<evidence type="ECO:0000256" key="1">
    <source>
        <dbReference type="SAM" id="MobiDB-lite"/>
    </source>
</evidence>